<name>A0AAV1Q9H1_SCOSC</name>
<sequence length="73" mass="8352">MRAVGGGVRRERSIGRDVSVTESGTWEDERRPPRLPETLNCRALEESLTPSSDEHRQLFRDAMIRCFLCGFSQ</sequence>
<dbReference type="EMBL" id="CAWUFR010000647">
    <property type="protein sequence ID" value="CAK6980139.1"/>
    <property type="molecule type" value="Genomic_DNA"/>
</dbReference>
<reference evidence="2 3" key="1">
    <citation type="submission" date="2024-01" db="EMBL/GenBank/DDBJ databases">
        <authorList>
            <person name="Alioto T."/>
            <person name="Alioto T."/>
            <person name="Gomez Garrido J."/>
        </authorList>
    </citation>
    <scope>NUCLEOTIDE SEQUENCE [LARGE SCALE GENOMIC DNA]</scope>
</reference>
<evidence type="ECO:0000256" key="1">
    <source>
        <dbReference type="SAM" id="MobiDB-lite"/>
    </source>
</evidence>
<gene>
    <name evidence="2" type="ORF">FSCOSCO3_A006114</name>
</gene>
<protein>
    <submittedName>
        <fullName evidence="2">Uncharacterized protein</fullName>
    </submittedName>
</protein>
<comment type="caution">
    <text evidence="2">The sequence shown here is derived from an EMBL/GenBank/DDBJ whole genome shotgun (WGS) entry which is preliminary data.</text>
</comment>
<accession>A0AAV1Q9H1</accession>
<dbReference type="AlphaFoldDB" id="A0AAV1Q9H1"/>
<proteinExistence type="predicted"/>
<keyword evidence="3" id="KW-1185">Reference proteome</keyword>
<organism evidence="2 3">
    <name type="scientific">Scomber scombrus</name>
    <name type="common">Atlantic mackerel</name>
    <name type="synonym">Scomber vernalis</name>
    <dbReference type="NCBI Taxonomy" id="13677"/>
    <lineage>
        <taxon>Eukaryota</taxon>
        <taxon>Metazoa</taxon>
        <taxon>Chordata</taxon>
        <taxon>Craniata</taxon>
        <taxon>Vertebrata</taxon>
        <taxon>Euteleostomi</taxon>
        <taxon>Actinopterygii</taxon>
        <taxon>Neopterygii</taxon>
        <taxon>Teleostei</taxon>
        <taxon>Neoteleostei</taxon>
        <taxon>Acanthomorphata</taxon>
        <taxon>Pelagiaria</taxon>
        <taxon>Scombriformes</taxon>
        <taxon>Scombridae</taxon>
        <taxon>Scomber</taxon>
    </lineage>
</organism>
<evidence type="ECO:0000313" key="2">
    <source>
        <dbReference type="EMBL" id="CAK6980139.1"/>
    </source>
</evidence>
<dbReference type="Proteomes" id="UP001314229">
    <property type="component" value="Unassembled WGS sequence"/>
</dbReference>
<evidence type="ECO:0000313" key="3">
    <source>
        <dbReference type="Proteomes" id="UP001314229"/>
    </source>
</evidence>
<feature type="region of interest" description="Disordered" evidence="1">
    <location>
        <begin position="1"/>
        <end position="34"/>
    </location>
</feature>